<comment type="subcellular location">
    <subcellularLocation>
        <location evidence="1">Secreted</location>
    </subcellularLocation>
</comment>
<feature type="signal peptide" evidence="4">
    <location>
        <begin position="1"/>
        <end position="23"/>
    </location>
</feature>
<dbReference type="Pfam" id="PF24517">
    <property type="entry name" value="CBM96"/>
    <property type="match status" value="1"/>
</dbReference>
<reference evidence="6" key="1">
    <citation type="submission" date="2022-07" db="EMBL/GenBank/DDBJ databases">
        <title>Phylogenomic reconstructions and comparative analyses of Kickxellomycotina fungi.</title>
        <authorList>
            <person name="Reynolds N.K."/>
            <person name="Stajich J.E."/>
            <person name="Barry K."/>
            <person name="Grigoriev I.V."/>
            <person name="Crous P."/>
            <person name="Smith M.E."/>
        </authorList>
    </citation>
    <scope>NUCLEOTIDE SEQUENCE</scope>
    <source>
        <strain evidence="6">BCRC 34381</strain>
    </source>
</reference>
<evidence type="ECO:0000313" key="6">
    <source>
        <dbReference type="EMBL" id="KAJ1726000.1"/>
    </source>
</evidence>
<dbReference type="AlphaFoldDB" id="A0A9W7Y8S1"/>
<feature type="domain" description="Carbohydrate-binding module family 96" evidence="5">
    <location>
        <begin position="64"/>
        <end position="190"/>
    </location>
</feature>
<sequence length="199" mass="20663">MQLLAPVTIAIGAALMMASSAFAAPQPVAVAATSVPALKDATIYRSGTGCSQCPNSDCNQCTLGTSTTLSASLGARSLVQSIIGFQLPYDGSLVKTCTIQIPAFSKPNTVPVTITINNAEHKDWSDATINGANAPAVWSQVTSVTIPAYANAGPIDISTACRNAQRGSFSVYFSSPGTEYSFWSKESGNPAILTFTPYV</sequence>
<keyword evidence="2" id="KW-0964">Secreted</keyword>
<dbReference type="GO" id="GO:0005576">
    <property type="term" value="C:extracellular region"/>
    <property type="evidence" value="ECO:0007669"/>
    <property type="project" value="UniProtKB-SubCell"/>
</dbReference>
<evidence type="ECO:0000256" key="3">
    <source>
        <dbReference type="ARBA" id="ARBA00022729"/>
    </source>
</evidence>
<evidence type="ECO:0000256" key="1">
    <source>
        <dbReference type="ARBA" id="ARBA00004613"/>
    </source>
</evidence>
<organism evidence="6 7">
    <name type="scientific">Coemansia biformis</name>
    <dbReference type="NCBI Taxonomy" id="1286918"/>
    <lineage>
        <taxon>Eukaryota</taxon>
        <taxon>Fungi</taxon>
        <taxon>Fungi incertae sedis</taxon>
        <taxon>Zoopagomycota</taxon>
        <taxon>Kickxellomycotina</taxon>
        <taxon>Kickxellomycetes</taxon>
        <taxon>Kickxellales</taxon>
        <taxon>Kickxellaceae</taxon>
        <taxon>Coemansia</taxon>
    </lineage>
</organism>
<dbReference type="OrthoDB" id="5555675at2759"/>
<comment type="caution">
    <text evidence="6">The sequence shown here is derived from an EMBL/GenBank/DDBJ whole genome shotgun (WGS) entry which is preliminary data.</text>
</comment>
<evidence type="ECO:0000256" key="2">
    <source>
        <dbReference type="ARBA" id="ARBA00022525"/>
    </source>
</evidence>
<protein>
    <recommendedName>
        <fullName evidence="5">Carbohydrate-binding module family 96 domain-containing protein</fullName>
    </recommendedName>
</protein>
<name>A0A9W7Y8S1_9FUNG</name>
<feature type="chain" id="PRO_5040997105" description="Carbohydrate-binding module family 96 domain-containing protein" evidence="4">
    <location>
        <begin position="24"/>
        <end position="199"/>
    </location>
</feature>
<proteinExistence type="predicted"/>
<evidence type="ECO:0000256" key="4">
    <source>
        <dbReference type="SAM" id="SignalP"/>
    </source>
</evidence>
<dbReference type="EMBL" id="JANBOI010001844">
    <property type="protein sequence ID" value="KAJ1726000.1"/>
    <property type="molecule type" value="Genomic_DNA"/>
</dbReference>
<keyword evidence="3 4" id="KW-0732">Signal</keyword>
<evidence type="ECO:0000313" key="7">
    <source>
        <dbReference type="Proteomes" id="UP001143981"/>
    </source>
</evidence>
<keyword evidence="7" id="KW-1185">Reference proteome</keyword>
<evidence type="ECO:0000259" key="5">
    <source>
        <dbReference type="Pfam" id="PF24517"/>
    </source>
</evidence>
<gene>
    <name evidence="6" type="ORF">LPJ61_005491</name>
</gene>
<dbReference type="InterPro" id="IPR055372">
    <property type="entry name" value="CBM96"/>
</dbReference>
<accession>A0A9W7Y8S1</accession>
<dbReference type="Proteomes" id="UP001143981">
    <property type="component" value="Unassembled WGS sequence"/>
</dbReference>